<gene>
    <name evidence="7 8" type="primary">atpH</name>
    <name evidence="8" type="ORF">Airi01_054870</name>
</gene>
<dbReference type="GO" id="GO:0005886">
    <property type="term" value="C:plasma membrane"/>
    <property type="evidence" value="ECO:0007669"/>
    <property type="project" value="UniProtKB-SubCell"/>
</dbReference>
<comment type="subcellular location">
    <subcellularLocation>
        <location evidence="7">Cell membrane</location>
        <topology evidence="7">Peripheral membrane protein</topology>
    </subcellularLocation>
    <subcellularLocation>
        <location evidence="1">Membrane</location>
    </subcellularLocation>
</comment>
<accession>A0A9W6RLK4</accession>
<dbReference type="HAMAP" id="MF_01416">
    <property type="entry name" value="ATP_synth_delta_bact"/>
    <property type="match status" value="1"/>
</dbReference>
<keyword evidence="2 7" id="KW-0813">Transport</keyword>
<dbReference type="Gene3D" id="1.10.520.20">
    <property type="entry name" value="N-terminal domain of the delta subunit of the F1F0-ATP synthase"/>
    <property type="match status" value="1"/>
</dbReference>
<keyword evidence="4 7" id="KW-0406">Ion transport</keyword>
<proteinExistence type="inferred from homology"/>
<keyword evidence="6 7" id="KW-0066">ATP synthesis</keyword>
<comment type="caution">
    <text evidence="8">The sequence shown here is derived from an EMBL/GenBank/DDBJ whole genome shotgun (WGS) entry which is preliminary data.</text>
</comment>
<keyword evidence="7" id="KW-1003">Cell membrane</keyword>
<protein>
    <recommendedName>
        <fullName evidence="7">ATP synthase subunit delta</fullName>
    </recommendedName>
    <alternativeName>
        <fullName evidence="7">ATP synthase F(1) sector subunit delta</fullName>
    </alternativeName>
    <alternativeName>
        <fullName evidence="7">F-type ATPase subunit delta</fullName>
        <shortName evidence="7">F-ATPase subunit delta</shortName>
    </alternativeName>
</protein>
<evidence type="ECO:0000256" key="6">
    <source>
        <dbReference type="ARBA" id="ARBA00023310"/>
    </source>
</evidence>
<evidence type="ECO:0000313" key="8">
    <source>
        <dbReference type="EMBL" id="GLY77220.1"/>
    </source>
</evidence>
<evidence type="ECO:0000313" key="9">
    <source>
        <dbReference type="Proteomes" id="UP001165135"/>
    </source>
</evidence>
<dbReference type="SUPFAM" id="SSF47928">
    <property type="entry name" value="N-terminal domain of the delta subunit of the F1F0-ATP synthase"/>
    <property type="match status" value="1"/>
</dbReference>
<evidence type="ECO:0000256" key="4">
    <source>
        <dbReference type="ARBA" id="ARBA00023065"/>
    </source>
</evidence>
<name>A0A9W6RLK4_9ACTN</name>
<reference evidence="8" key="1">
    <citation type="submission" date="2023-03" db="EMBL/GenBank/DDBJ databases">
        <title>Actinoallomurus iriomotensis NBRC 103681.</title>
        <authorList>
            <person name="Ichikawa N."/>
            <person name="Sato H."/>
            <person name="Tonouchi N."/>
        </authorList>
    </citation>
    <scope>NUCLEOTIDE SEQUENCE</scope>
    <source>
        <strain evidence="8">NBRC 103681</strain>
    </source>
</reference>
<keyword evidence="5 7" id="KW-0472">Membrane</keyword>
<dbReference type="GO" id="GO:0045259">
    <property type="term" value="C:proton-transporting ATP synthase complex"/>
    <property type="evidence" value="ECO:0007669"/>
    <property type="project" value="UniProtKB-KW"/>
</dbReference>
<sequence length="271" mass="29593">MRGASRASLAEAGERFEAVLSAGDAGAIGDELFAVLRLLDREHVLRRALADPARPADQRAGLALAVLDGKVSRPVAEFVAELARLRWGRSIDLTDAIERFAVVAEVASAEAAGRLDDLEDELFRFGRIVEAQPELRGVLVDHRVSGERKAVLVTELLEGKTTPATLRLVTEAVTHARGRSLERVLAEFGRIAAERRNRLIAVVRTAVDLSEQQKARLNAVLSAQYGRDVQLNIEVDPSVLGGMSIRVGDEEIDGTIVRRLGDIRRRIERAS</sequence>
<dbReference type="EMBL" id="BSTJ01000007">
    <property type="protein sequence ID" value="GLY77220.1"/>
    <property type="molecule type" value="Genomic_DNA"/>
</dbReference>
<dbReference type="Proteomes" id="UP001165135">
    <property type="component" value="Unassembled WGS sequence"/>
</dbReference>
<organism evidence="8 9">
    <name type="scientific">Actinoallomurus iriomotensis</name>
    <dbReference type="NCBI Taxonomy" id="478107"/>
    <lineage>
        <taxon>Bacteria</taxon>
        <taxon>Bacillati</taxon>
        <taxon>Actinomycetota</taxon>
        <taxon>Actinomycetes</taxon>
        <taxon>Streptosporangiales</taxon>
        <taxon>Thermomonosporaceae</taxon>
        <taxon>Actinoallomurus</taxon>
    </lineage>
</organism>
<comment type="function">
    <text evidence="7">This protein is part of the stalk that links CF(0) to CF(1). It either transmits conformational changes from CF(0) to CF(1) or is implicated in proton conduction.</text>
</comment>
<comment type="similarity">
    <text evidence="7">Belongs to the ATPase delta chain family.</text>
</comment>
<dbReference type="PANTHER" id="PTHR11910">
    <property type="entry name" value="ATP SYNTHASE DELTA CHAIN"/>
    <property type="match status" value="1"/>
</dbReference>
<dbReference type="RefSeq" id="WP_285626427.1">
    <property type="nucleotide sequence ID" value="NZ_BSTJ01000007.1"/>
</dbReference>
<dbReference type="NCBIfam" id="TIGR01145">
    <property type="entry name" value="ATP_synt_delta"/>
    <property type="match status" value="1"/>
</dbReference>
<evidence type="ECO:0000256" key="1">
    <source>
        <dbReference type="ARBA" id="ARBA00004370"/>
    </source>
</evidence>
<dbReference type="PRINTS" id="PR00125">
    <property type="entry name" value="ATPASEDELTA"/>
</dbReference>
<evidence type="ECO:0000256" key="3">
    <source>
        <dbReference type="ARBA" id="ARBA00022781"/>
    </source>
</evidence>
<evidence type="ECO:0000256" key="5">
    <source>
        <dbReference type="ARBA" id="ARBA00023136"/>
    </source>
</evidence>
<dbReference type="InterPro" id="IPR026015">
    <property type="entry name" value="ATP_synth_OSCP/delta_N_sf"/>
</dbReference>
<dbReference type="AlphaFoldDB" id="A0A9W6RLK4"/>
<dbReference type="InterPro" id="IPR000711">
    <property type="entry name" value="ATPase_OSCP/dsu"/>
</dbReference>
<keyword evidence="7" id="KW-0139">CF(1)</keyword>
<keyword evidence="3 7" id="KW-0375">Hydrogen ion transport</keyword>
<dbReference type="GO" id="GO:0046933">
    <property type="term" value="F:proton-transporting ATP synthase activity, rotational mechanism"/>
    <property type="evidence" value="ECO:0007669"/>
    <property type="project" value="UniProtKB-UniRule"/>
</dbReference>
<dbReference type="Pfam" id="PF00213">
    <property type="entry name" value="OSCP"/>
    <property type="match status" value="1"/>
</dbReference>
<dbReference type="NCBIfam" id="NF009967">
    <property type="entry name" value="PRK13430.1"/>
    <property type="match status" value="1"/>
</dbReference>
<evidence type="ECO:0000256" key="2">
    <source>
        <dbReference type="ARBA" id="ARBA00022448"/>
    </source>
</evidence>
<comment type="function">
    <text evidence="7">F(1)F(0) ATP synthase produces ATP from ADP in the presence of a proton or sodium gradient. F-type ATPases consist of two structural domains, F(1) containing the extramembraneous catalytic core and F(0) containing the membrane proton channel, linked together by a central stalk and a peripheral stalk. During catalysis, ATP synthesis in the catalytic domain of F(1) is coupled via a rotary mechanism of the central stalk subunits to proton translocation.</text>
</comment>
<evidence type="ECO:0000256" key="7">
    <source>
        <dbReference type="HAMAP-Rule" id="MF_01416"/>
    </source>
</evidence>